<dbReference type="EMBL" id="JBDFQZ010000003">
    <property type="protein sequence ID" value="KAK9740838.1"/>
    <property type="molecule type" value="Genomic_DNA"/>
</dbReference>
<dbReference type="InterPro" id="IPR044822">
    <property type="entry name" value="Myb_DNA-bind_4"/>
</dbReference>
<feature type="region of interest" description="Disordered" evidence="2">
    <location>
        <begin position="245"/>
        <end position="280"/>
    </location>
</feature>
<keyword evidence="5" id="KW-1185">Reference proteome</keyword>
<feature type="compositionally biased region" description="Acidic residues" evidence="2">
    <location>
        <begin position="270"/>
        <end position="279"/>
    </location>
</feature>
<feature type="coiled-coil region" evidence="1">
    <location>
        <begin position="351"/>
        <end position="415"/>
    </location>
</feature>
<evidence type="ECO:0000313" key="5">
    <source>
        <dbReference type="Proteomes" id="UP001443914"/>
    </source>
</evidence>
<accession>A0AAW1LZ03</accession>
<comment type="caution">
    <text evidence="4">The sequence shown here is derived from an EMBL/GenBank/DDBJ whole genome shotgun (WGS) entry which is preliminary data.</text>
</comment>
<dbReference type="AlphaFoldDB" id="A0AAW1LZ03"/>
<evidence type="ECO:0000313" key="4">
    <source>
        <dbReference type="EMBL" id="KAK9740838.1"/>
    </source>
</evidence>
<dbReference type="PANTHER" id="PTHR46327">
    <property type="entry name" value="F16F4.11 PROTEIN-RELATED"/>
    <property type="match status" value="1"/>
</dbReference>
<dbReference type="Pfam" id="PF13837">
    <property type="entry name" value="Myb_DNA-bind_4"/>
    <property type="match status" value="1"/>
</dbReference>
<sequence>MENNSSSRNMLFGGTDYGGLDLQGSVGVNPCHGRNGLVPHISVHGGFPFTMGQNHESDKPNLMTVNNSLSDEEENNFNEEGIDPSKGKKGPWQRVKWADSMVRLLITAVSYLDEDALVDSSLSGRRKLSALHKKGKWKLASKVMGERGFCVSPQQCEDKFNDLNKRYKKLNDILGRGTSCQVVEKPALLDMMDHLSDKTKDEVRKILSSKQLFYEEMCSYHNNNRLHLPHDPALQRSLHLALRRDDHDTDSRRFSHEDVDEVDHEHDHDAETDDYEEYEENHSPRAFVVSGNPSKRMKPRQHLEEINFGDPQSFKDFRKETELKSQNDVLPAFPEGEKASWLHKQWLQTRSIQLEEKKLLIESEMLELEKERFKWQRFSKKKDLELEKLKMENDRMRLENERKVLELKRMEMTINCNM</sequence>
<dbReference type="Gene3D" id="1.10.10.60">
    <property type="entry name" value="Homeodomain-like"/>
    <property type="match status" value="1"/>
</dbReference>
<dbReference type="Proteomes" id="UP001443914">
    <property type="component" value="Unassembled WGS sequence"/>
</dbReference>
<reference evidence="4" key="1">
    <citation type="submission" date="2024-03" db="EMBL/GenBank/DDBJ databases">
        <title>WGS assembly of Saponaria officinalis var. Norfolk2.</title>
        <authorList>
            <person name="Jenkins J."/>
            <person name="Shu S."/>
            <person name="Grimwood J."/>
            <person name="Barry K."/>
            <person name="Goodstein D."/>
            <person name="Schmutz J."/>
            <person name="Leebens-Mack J."/>
            <person name="Osbourn A."/>
        </authorList>
    </citation>
    <scope>NUCLEOTIDE SEQUENCE [LARGE SCALE GENOMIC DNA]</scope>
    <source>
        <strain evidence="4">JIC</strain>
    </source>
</reference>
<evidence type="ECO:0000256" key="1">
    <source>
        <dbReference type="SAM" id="Coils"/>
    </source>
</evidence>
<evidence type="ECO:0000259" key="3">
    <source>
        <dbReference type="Pfam" id="PF13837"/>
    </source>
</evidence>
<protein>
    <recommendedName>
        <fullName evidence="3">Myb/SANT-like DNA-binding domain-containing protein</fullName>
    </recommendedName>
</protein>
<feature type="compositionally biased region" description="Basic and acidic residues" evidence="2">
    <location>
        <begin position="245"/>
        <end position="269"/>
    </location>
</feature>
<feature type="domain" description="Myb/SANT-like DNA-binding" evidence="3">
    <location>
        <begin position="94"/>
        <end position="185"/>
    </location>
</feature>
<gene>
    <name evidence="4" type="ORF">RND81_03G064400</name>
</gene>
<keyword evidence="1" id="KW-0175">Coiled coil</keyword>
<name>A0AAW1LZ03_SAPOF</name>
<proteinExistence type="predicted"/>
<evidence type="ECO:0000256" key="2">
    <source>
        <dbReference type="SAM" id="MobiDB-lite"/>
    </source>
</evidence>
<dbReference type="PANTHER" id="PTHR46327:SF3">
    <property type="entry name" value="TRANSCRIPTION FACTOR"/>
    <property type="match status" value="1"/>
</dbReference>
<organism evidence="4 5">
    <name type="scientific">Saponaria officinalis</name>
    <name type="common">Common soapwort</name>
    <name type="synonym">Lychnis saponaria</name>
    <dbReference type="NCBI Taxonomy" id="3572"/>
    <lineage>
        <taxon>Eukaryota</taxon>
        <taxon>Viridiplantae</taxon>
        <taxon>Streptophyta</taxon>
        <taxon>Embryophyta</taxon>
        <taxon>Tracheophyta</taxon>
        <taxon>Spermatophyta</taxon>
        <taxon>Magnoliopsida</taxon>
        <taxon>eudicotyledons</taxon>
        <taxon>Gunneridae</taxon>
        <taxon>Pentapetalae</taxon>
        <taxon>Caryophyllales</taxon>
        <taxon>Caryophyllaceae</taxon>
        <taxon>Caryophylleae</taxon>
        <taxon>Saponaria</taxon>
    </lineage>
</organism>